<dbReference type="SUPFAM" id="SSF53448">
    <property type="entry name" value="Nucleotide-diphospho-sugar transferases"/>
    <property type="match status" value="1"/>
</dbReference>
<dbReference type="EMBL" id="BNAD01000001">
    <property type="protein sequence ID" value="GHE14886.1"/>
    <property type="molecule type" value="Genomic_DNA"/>
</dbReference>
<dbReference type="Proteomes" id="UP000597341">
    <property type="component" value="Unassembled WGS sequence"/>
</dbReference>
<accession>A0ABQ3HF63</accession>
<protein>
    <recommendedName>
        <fullName evidence="3">Galactosyl transferase GMA12/MNN10 family protein</fullName>
    </recommendedName>
</protein>
<comment type="caution">
    <text evidence="1">The sequence shown here is derived from an EMBL/GenBank/DDBJ whole genome shotgun (WGS) entry which is preliminary data.</text>
</comment>
<dbReference type="Gene3D" id="3.90.550.10">
    <property type="entry name" value="Spore Coat Polysaccharide Biosynthesis Protein SpsA, Chain A"/>
    <property type="match status" value="1"/>
</dbReference>
<proteinExistence type="predicted"/>
<evidence type="ECO:0008006" key="3">
    <source>
        <dbReference type="Google" id="ProtNLM"/>
    </source>
</evidence>
<gene>
    <name evidence="1" type="ORF">GCM10011376_00460</name>
</gene>
<dbReference type="InterPro" id="IPR029044">
    <property type="entry name" value="Nucleotide-diphossugar_trans"/>
</dbReference>
<dbReference type="RefSeq" id="WP_191277360.1">
    <property type="nucleotide sequence ID" value="NZ_BNAD01000001.1"/>
</dbReference>
<keyword evidence="2" id="KW-1185">Reference proteome</keyword>
<sequence length="279" mass="32474">MQRGIGDGADICLVSGGDEIRLRSYVNHAVYARLHELDYRLECGVDEGIGTKFFYKTSILARVLPRYDWVVWLDDDAFITDFDRDGFRQLIEQAEADGHSIVIAEGPLEPNGFWSVANTGVMCLKRSPEVFDLLSVMDDSHLEFARDWWDDERHGTFTGGDQDLFVWWMETRGHRDRVRIVEHHALNSRGHYYEDSLSDAFVMHFCGYPDKKIGVVAFAERFGIGQELVPEDLLDRFSVKVRSPMTRPEIAARTQAWRWRGRLKPYLKPVWDKWRERRG</sequence>
<organism evidence="1 2">
    <name type="scientific">Nocardioides flavus</name>
    <name type="common">ex Wang et al. 2016</name>
    <dbReference type="NCBI Taxonomy" id="2058780"/>
    <lineage>
        <taxon>Bacteria</taxon>
        <taxon>Bacillati</taxon>
        <taxon>Actinomycetota</taxon>
        <taxon>Actinomycetes</taxon>
        <taxon>Propionibacteriales</taxon>
        <taxon>Nocardioidaceae</taxon>
        <taxon>Nocardioides</taxon>
    </lineage>
</organism>
<evidence type="ECO:0000313" key="1">
    <source>
        <dbReference type="EMBL" id="GHE14886.1"/>
    </source>
</evidence>
<reference evidence="2" key="1">
    <citation type="journal article" date="2019" name="Int. J. Syst. Evol. Microbiol.">
        <title>The Global Catalogue of Microorganisms (GCM) 10K type strain sequencing project: providing services to taxonomists for standard genome sequencing and annotation.</title>
        <authorList>
            <consortium name="The Broad Institute Genomics Platform"/>
            <consortium name="The Broad Institute Genome Sequencing Center for Infectious Disease"/>
            <person name="Wu L."/>
            <person name="Ma J."/>
        </authorList>
    </citation>
    <scope>NUCLEOTIDE SEQUENCE [LARGE SCALE GENOMIC DNA]</scope>
    <source>
        <strain evidence="2">CGMCC 1.12791</strain>
    </source>
</reference>
<evidence type="ECO:0000313" key="2">
    <source>
        <dbReference type="Proteomes" id="UP000597341"/>
    </source>
</evidence>
<name>A0ABQ3HF63_9ACTN</name>